<dbReference type="KEGG" id="nph:NP_1724A"/>
<dbReference type="AlphaFoldDB" id="A0A1U7EVD4"/>
<dbReference type="OrthoDB" id="199019at2157"/>
<dbReference type="InterPro" id="IPR003741">
    <property type="entry name" value="LUD_dom"/>
</dbReference>
<dbReference type="Proteomes" id="UP000002698">
    <property type="component" value="Chromosome"/>
</dbReference>
<name>A0A1U7EVD4_NATPD</name>
<protein>
    <submittedName>
        <fullName evidence="2">DUF162 family protein</fullName>
    </submittedName>
</protein>
<dbReference type="SUPFAM" id="SSF100950">
    <property type="entry name" value="NagB/RpiA/CoA transferase-like"/>
    <property type="match status" value="1"/>
</dbReference>
<reference evidence="2 3" key="1">
    <citation type="journal article" date="2005" name="Genome Res.">
        <title>Living with two extremes: conclusions from the genome sequence of Natronomonas pharaonis.</title>
        <authorList>
            <person name="Falb M."/>
            <person name="Pfeiffer F."/>
            <person name="Palm P."/>
            <person name="Rodewald K."/>
            <person name="Hickmann V."/>
            <person name="Tittor J."/>
            <person name="Oesterhelt D."/>
        </authorList>
    </citation>
    <scope>NUCLEOTIDE SEQUENCE [LARGE SCALE GENOMIC DNA]</scope>
    <source>
        <strain evidence="3">ATCC 35678 / DSM 2160 / CIP 103997 / JCM 8858 / NBRC 14720 / NCIMB 2260 / Gabara</strain>
    </source>
</reference>
<dbReference type="GeneID" id="3701238"/>
<dbReference type="eggNOG" id="arCOG04519">
    <property type="taxonomic scope" value="Archaea"/>
</dbReference>
<dbReference type="PANTHER" id="PTHR43682:SF1">
    <property type="entry name" value="LACTATE UTILIZATION PROTEIN C"/>
    <property type="match status" value="1"/>
</dbReference>
<dbReference type="RefSeq" id="WP_011322586.1">
    <property type="nucleotide sequence ID" value="NC_007426.1"/>
</dbReference>
<dbReference type="HOGENOM" id="CLU_090664_1_3_2"/>
<dbReference type="STRING" id="348780.NP_1724A"/>
<organism evidence="2 3">
    <name type="scientific">Natronomonas pharaonis (strain ATCC 35678 / DSM 2160 / CIP 103997 / JCM 8858 / NBRC 14720 / NCIMB 2260 / Gabara)</name>
    <name type="common">Halobacterium pharaonis</name>
    <dbReference type="NCBI Taxonomy" id="348780"/>
    <lineage>
        <taxon>Archaea</taxon>
        <taxon>Methanobacteriati</taxon>
        <taxon>Methanobacteriota</taxon>
        <taxon>Stenosarchaea group</taxon>
        <taxon>Halobacteria</taxon>
        <taxon>Halobacteriales</taxon>
        <taxon>Natronomonadaceae</taxon>
        <taxon>Natronomonas</taxon>
    </lineage>
</organism>
<dbReference type="Gene3D" id="3.40.50.10420">
    <property type="entry name" value="NagB/RpiA/CoA transferase-like"/>
    <property type="match status" value="1"/>
</dbReference>
<dbReference type="InterPro" id="IPR024185">
    <property type="entry name" value="FTHF_cligase-like_sf"/>
</dbReference>
<accession>A0A1U7EVD4</accession>
<proteinExistence type="predicted"/>
<evidence type="ECO:0000313" key="3">
    <source>
        <dbReference type="Proteomes" id="UP000002698"/>
    </source>
</evidence>
<gene>
    <name evidence="2" type="ordered locus">NP_1724A</name>
</gene>
<keyword evidence="3" id="KW-1185">Reference proteome</keyword>
<dbReference type="InterPro" id="IPR037171">
    <property type="entry name" value="NagB/RpiA_transferase-like"/>
</dbReference>
<evidence type="ECO:0000313" key="2">
    <source>
        <dbReference type="EMBL" id="CAI48953.1"/>
    </source>
</evidence>
<evidence type="ECO:0000259" key="1">
    <source>
        <dbReference type="Pfam" id="PF02589"/>
    </source>
</evidence>
<dbReference type="EnsemblBacteria" id="CAI48953">
    <property type="protein sequence ID" value="CAI48953"/>
    <property type="gene ID" value="NP_1724A"/>
</dbReference>
<dbReference type="PANTHER" id="PTHR43682">
    <property type="entry name" value="LACTATE UTILIZATION PROTEIN C"/>
    <property type="match status" value="1"/>
</dbReference>
<dbReference type="EMBL" id="CR936257">
    <property type="protein sequence ID" value="CAI48953.1"/>
    <property type="molecule type" value="Genomic_DNA"/>
</dbReference>
<sequence length="169" mass="17446">MPASTIETFERAVGRTADGCHRTDTETFEETLSEVVETPAVGTPLSFEGVSFGEVAIEMDPSPAALTAAETGVTPAGLGIADYGTVTIDGRAAGDELVSLYPPRHVVVVDESDIVPDMAAAFERFEQTIGGDGPDSCVLATGPSATADMGTLVEGVHGPTEVHVVVVER</sequence>
<feature type="domain" description="LUD" evidence="1">
    <location>
        <begin position="66"/>
        <end position="167"/>
    </location>
</feature>
<dbReference type="Pfam" id="PF02589">
    <property type="entry name" value="LUD_dom"/>
    <property type="match status" value="1"/>
</dbReference>